<dbReference type="Gene3D" id="3.30.370.10">
    <property type="entry name" value="Barstar-like"/>
    <property type="match status" value="1"/>
</dbReference>
<feature type="domain" description="Barstar (barnase inhibitor)" evidence="2">
    <location>
        <begin position="2"/>
        <end position="81"/>
    </location>
</feature>
<comment type="similarity">
    <text evidence="1">Belongs to the barstar family.</text>
</comment>
<dbReference type="RefSeq" id="WP_171588854.1">
    <property type="nucleotide sequence ID" value="NZ_JABGBO010000006.1"/>
</dbReference>
<accession>A0A7Y4P4A5</accession>
<evidence type="ECO:0000313" key="4">
    <source>
        <dbReference type="Proteomes" id="UP000541421"/>
    </source>
</evidence>
<dbReference type="Proteomes" id="UP000541421">
    <property type="component" value="Unassembled WGS sequence"/>
</dbReference>
<reference evidence="3 4" key="1">
    <citation type="submission" date="2020-05" db="EMBL/GenBank/DDBJ databases">
        <authorList>
            <person name="Niu N."/>
        </authorList>
    </citation>
    <scope>NUCLEOTIDE SEQUENCE [LARGE SCALE GENOMIC DNA]</scope>
    <source>
        <strain evidence="3 4">LMG10982</strain>
    </source>
</reference>
<comment type="caution">
    <text evidence="3">The sequence shown here is derived from an EMBL/GenBank/DDBJ whole genome shotgun (WGS) entry which is preliminary data.</text>
</comment>
<evidence type="ECO:0000313" key="3">
    <source>
        <dbReference type="EMBL" id="NOL49887.1"/>
    </source>
</evidence>
<name>A0A7Y4P4A5_9BURK</name>
<dbReference type="InterPro" id="IPR035905">
    <property type="entry name" value="Barstar-like_sf"/>
</dbReference>
<dbReference type="Pfam" id="PF01337">
    <property type="entry name" value="Barstar"/>
    <property type="match status" value="1"/>
</dbReference>
<dbReference type="InterPro" id="IPR000468">
    <property type="entry name" value="Barstar"/>
</dbReference>
<evidence type="ECO:0000256" key="1">
    <source>
        <dbReference type="ARBA" id="ARBA00006845"/>
    </source>
</evidence>
<gene>
    <name evidence="3" type="ORF">HKX40_07030</name>
</gene>
<evidence type="ECO:0000259" key="2">
    <source>
        <dbReference type="Pfam" id="PF01337"/>
    </source>
</evidence>
<protein>
    <recommendedName>
        <fullName evidence="2">Barstar (barnase inhibitor) domain-containing protein</fullName>
    </recommendedName>
</protein>
<sequence>MSVKVCELVKVESMSQFYQHMVHSLNLPQYMAHNLDALFDSLSADVEGPIFIYWPNHQVAFQQLGEDKVQRIINVFRDLQRMRPDFFVYLD</sequence>
<keyword evidence="4" id="KW-1185">Reference proteome</keyword>
<dbReference type="AlphaFoldDB" id="A0A7Y4P4A5"/>
<dbReference type="SUPFAM" id="SSF52038">
    <property type="entry name" value="Barstar-related"/>
    <property type="match status" value="1"/>
</dbReference>
<dbReference type="EMBL" id="JABGBO010000006">
    <property type="protein sequence ID" value="NOL49887.1"/>
    <property type="molecule type" value="Genomic_DNA"/>
</dbReference>
<organism evidence="3 4">
    <name type="scientific">Pelistega europaea</name>
    <dbReference type="NCBI Taxonomy" id="106147"/>
    <lineage>
        <taxon>Bacteria</taxon>
        <taxon>Pseudomonadati</taxon>
        <taxon>Pseudomonadota</taxon>
        <taxon>Betaproteobacteria</taxon>
        <taxon>Burkholderiales</taxon>
        <taxon>Alcaligenaceae</taxon>
        <taxon>Pelistega</taxon>
    </lineage>
</organism>
<proteinExistence type="inferred from homology"/>